<keyword evidence="5" id="KW-1185">Reference proteome</keyword>
<dbReference type="Gene3D" id="3.40.50.720">
    <property type="entry name" value="NAD(P)-binding Rossmann-like Domain"/>
    <property type="match status" value="1"/>
</dbReference>
<dbReference type="InterPro" id="IPR002347">
    <property type="entry name" value="SDR_fam"/>
</dbReference>
<evidence type="ECO:0000256" key="3">
    <source>
        <dbReference type="RuleBase" id="RU000363"/>
    </source>
</evidence>
<name>A0ABS1VWI1_9ACTN</name>
<evidence type="ECO:0000313" key="5">
    <source>
        <dbReference type="Proteomes" id="UP000598996"/>
    </source>
</evidence>
<organism evidence="4 5">
    <name type="scientific">Paractinoplanes lichenicola</name>
    <dbReference type="NCBI Taxonomy" id="2802976"/>
    <lineage>
        <taxon>Bacteria</taxon>
        <taxon>Bacillati</taxon>
        <taxon>Actinomycetota</taxon>
        <taxon>Actinomycetes</taxon>
        <taxon>Micromonosporales</taxon>
        <taxon>Micromonosporaceae</taxon>
        <taxon>Paractinoplanes</taxon>
    </lineage>
</organism>
<sequence length="273" mass="29393">MAVKVALVTGASAGIGEATALELQRLGYVVYAGARRVDRMAGLRDKGIRTLALDVTDEESARQAVATIEAEQGRIDVLVNNAGYGSYGAVEDVTLSEGQRQFDVNVFGAIRLIQLVTPVMRRQRSGRIINVSSVGGEIHTPFGAWYHGSKFALEGMSNVLRIDLAPFGIDVVVVQPGSTKSEWSGIAAEHLRETSGRGPYARAATNHAKAMTTGPLHDNASDPSVIAKTIGASVTARRPRTRYVTGYYARPVLTLRRVLPERGFDRIISRSMG</sequence>
<protein>
    <submittedName>
        <fullName evidence="4">SDR family NAD(P)-dependent oxidoreductase</fullName>
    </submittedName>
</protein>
<dbReference type="RefSeq" id="WP_202995496.1">
    <property type="nucleotide sequence ID" value="NZ_JAENHO010000009.1"/>
</dbReference>
<dbReference type="SUPFAM" id="SSF51735">
    <property type="entry name" value="NAD(P)-binding Rossmann-fold domains"/>
    <property type="match status" value="1"/>
</dbReference>
<dbReference type="PRINTS" id="PR00081">
    <property type="entry name" value="GDHRDH"/>
</dbReference>
<accession>A0ABS1VWI1</accession>
<proteinExistence type="inferred from homology"/>
<dbReference type="CDD" id="cd05374">
    <property type="entry name" value="17beta-HSD-like_SDR_c"/>
    <property type="match status" value="1"/>
</dbReference>
<keyword evidence="2" id="KW-0560">Oxidoreductase</keyword>
<evidence type="ECO:0000256" key="2">
    <source>
        <dbReference type="ARBA" id="ARBA00023002"/>
    </source>
</evidence>
<dbReference type="Proteomes" id="UP000598996">
    <property type="component" value="Unassembled WGS sequence"/>
</dbReference>
<comment type="similarity">
    <text evidence="1 3">Belongs to the short-chain dehydrogenases/reductases (SDR) family.</text>
</comment>
<dbReference type="PANTHER" id="PTHR44169">
    <property type="entry name" value="NADPH-DEPENDENT 1-ACYLDIHYDROXYACETONE PHOSPHATE REDUCTASE"/>
    <property type="match status" value="1"/>
</dbReference>
<evidence type="ECO:0000256" key="1">
    <source>
        <dbReference type="ARBA" id="ARBA00006484"/>
    </source>
</evidence>
<evidence type="ECO:0000313" key="4">
    <source>
        <dbReference type="EMBL" id="MBL7258845.1"/>
    </source>
</evidence>
<dbReference type="NCBIfam" id="NF004826">
    <property type="entry name" value="PRK06182.1"/>
    <property type="match status" value="1"/>
</dbReference>
<dbReference type="PANTHER" id="PTHR44169:SF6">
    <property type="entry name" value="NADPH-DEPENDENT 1-ACYLDIHYDROXYACETONE PHOSPHATE REDUCTASE"/>
    <property type="match status" value="1"/>
</dbReference>
<gene>
    <name evidence="4" type="ORF">JKJ07_31490</name>
</gene>
<reference evidence="4 5" key="1">
    <citation type="submission" date="2021-01" db="EMBL/GenBank/DDBJ databases">
        <title>Actinoplanes sp. nov. LDG1-01 isolated from lichen.</title>
        <authorList>
            <person name="Saeng-In P."/>
            <person name="Phongsopitanun W."/>
            <person name="Kanchanasin P."/>
            <person name="Yuki M."/>
            <person name="Kudo T."/>
            <person name="Ohkuma M."/>
            <person name="Tanasupawat S."/>
        </authorList>
    </citation>
    <scope>NUCLEOTIDE SEQUENCE [LARGE SCALE GENOMIC DNA]</scope>
    <source>
        <strain evidence="4 5">LDG1-01</strain>
    </source>
</reference>
<dbReference type="PRINTS" id="PR00080">
    <property type="entry name" value="SDRFAMILY"/>
</dbReference>
<comment type="caution">
    <text evidence="4">The sequence shown here is derived from an EMBL/GenBank/DDBJ whole genome shotgun (WGS) entry which is preliminary data.</text>
</comment>
<dbReference type="InterPro" id="IPR036291">
    <property type="entry name" value="NAD(P)-bd_dom_sf"/>
</dbReference>
<dbReference type="EMBL" id="JAENHO010000009">
    <property type="protein sequence ID" value="MBL7258845.1"/>
    <property type="molecule type" value="Genomic_DNA"/>
</dbReference>
<dbReference type="Pfam" id="PF00106">
    <property type="entry name" value="adh_short"/>
    <property type="match status" value="1"/>
</dbReference>